<dbReference type="GO" id="GO:0016491">
    <property type="term" value="F:oxidoreductase activity"/>
    <property type="evidence" value="ECO:0007669"/>
    <property type="project" value="UniProtKB-KW"/>
</dbReference>
<dbReference type="SUPFAM" id="SSF52833">
    <property type="entry name" value="Thioredoxin-like"/>
    <property type="match status" value="1"/>
</dbReference>
<keyword evidence="3" id="KW-1185">Reference proteome</keyword>
<dbReference type="InterPro" id="IPR002109">
    <property type="entry name" value="Glutaredoxin"/>
</dbReference>
<dbReference type="Gene3D" id="3.40.30.10">
    <property type="entry name" value="Glutaredoxin"/>
    <property type="match status" value="1"/>
</dbReference>
<dbReference type="EC" id="1.-.-.-" evidence="2"/>
<dbReference type="InterPro" id="IPR051548">
    <property type="entry name" value="Grx-like_ET"/>
</dbReference>
<proteinExistence type="predicted"/>
<dbReference type="EMBL" id="LR130759">
    <property type="protein sequence ID" value="VDM87202.1"/>
    <property type="molecule type" value="Genomic_DNA"/>
</dbReference>
<feature type="domain" description="Glutaredoxin" evidence="1">
    <location>
        <begin position="6"/>
        <end position="63"/>
    </location>
</feature>
<dbReference type="GO" id="GO:0009055">
    <property type="term" value="F:electron transfer activity"/>
    <property type="evidence" value="ECO:0007669"/>
    <property type="project" value="TreeGrafter"/>
</dbReference>
<protein>
    <submittedName>
        <fullName evidence="2">Glutaredoxin.1/MT3292</fullName>
        <ecNumber evidence="2">1.-.-.-</ecNumber>
    </submittedName>
</protein>
<sequence length="105" mass="11472">MGEREVVVYWRPGCPFCWRLRTGLRRRGLPTKEVNIWSDPDAAAVVRSVAGGHETVPTVVVGDLAMVNPTAGQVVNAVRAHAPELLARSSNGGWWTVLRSRLGAR</sequence>
<name>A0A3S5CZI6_9MYCO</name>
<dbReference type="Proteomes" id="UP000269998">
    <property type="component" value="Chromosome"/>
</dbReference>
<dbReference type="GO" id="GO:0045454">
    <property type="term" value="P:cell redox homeostasis"/>
    <property type="evidence" value="ECO:0007669"/>
    <property type="project" value="TreeGrafter"/>
</dbReference>
<evidence type="ECO:0000313" key="3">
    <source>
        <dbReference type="Proteomes" id="UP000269998"/>
    </source>
</evidence>
<dbReference type="PROSITE" id="PS51354">
    <property type="entry name" value="GLUTAREDOXIN_2"/>
    <property type="match status" value="1"/>
</dbReference>
<dbReference type="AlphaFoldDB" id="A0A3S5CZI6"/>
<dbReference type="Pfam" id="PF00462">
    <property type="entry name" value="Glutaredoxin"/>
    <property type="match status" value="1"/>
</dbReference>
<dbReference type="KEGG" id="mbai:MB901379_00737"/>
<gene>
    <name evidence="2" type="ORF">MB901379_00737</name>
</gene>
<dbReference type="OrthoDB" id="8991911at2"/>
<keyword evidence="2" id="KW-0560">Oxidoreductase</keyword>
<dbReference type="PANTHER" id="PTHR34386:SF1">
    <property type="entry name" value="GLUTAREDOXIN-LIKE PROTEIN NRDH"/>
    <property type="match status" value="1"/>
</dbReference>
<dbReference type="InterPro" id="IPR036249">
    <property type="entry name" value="Thioredoxin-like_sf"/>
</dbReference>
<reference evidence="3" key="1">
    <citation type="submission" date="2018-02" db="EMBL/GenBank/DDBJ databases">
        <authorList>
            <person name="Seth-Smith MB H."/>
            <person name="Seth-Smith H."/>
        </authorList>
    </citation>
    <scope>NUCLEOTIDE SEQUENCE [LARGE SCALE GENOMIC DNA]</scope>
</reference>
<organism evidence="2 3">
    <name type="scientific">Mycobacterium basiliense</name>
    <dbReference type="NCBI Taxonomy" id="2094119"/>
    <lineage>
        <taxon>Bacteria</taxon>
        <taxon>Bacillati</taxon>
        <taxon>Actinomycetota</taxon>
        <taxon>Actinomycetes</taxon>
        <taxon>Mycobacteriales</taxon>
        <taxon>Mycobacteriaceae</taxon>
        <taxon>Mycobacterium</taxon>
    </lineage>
</organism>
<dbReference type="PANTHER" id="PTHR34386">
    <property type="entry name" value="GLUTAREDOXIN"/>
    <property type="match status" value="1"/>
</dbReference>
<accession>A0A3S5CZI6</accession>
<dbReference type="RefSeq" id="WP_158015399.1">
    <property type="nucleotide sequence ID" value="NZ_CBCSKE010000005.1"/>
</dbReference>
<evidence type="ECO:0000313" key="2">
    <source>
        <dbReference type="EMBL" id="VDM87202.1"/>
    </source>
</evidence>
<evidence type="ECO:0000259" key="1">
    <source>
        <dbReference type="Pfam" id="PF00462"/>
    </source>
</evidence>